<dbReference type="STRING" id="1193182.BN11_210019"/>
<dbReference type="Gene3D" id="3.40.50.1820">
    <property type="entry name" value="alpha/beta hydrolase"/>
    <property type="match status" value="1"/>
</dbReference>
<organism evidence="1 2">
    <name type="scientific">Nostocoides australiense Ben110</name>
    <dbReference type="NCBI Taxonomy" id="1193182"/>
    <lineage>
        <taxon>Bacteria</taxon>
        <taxon>Bacillati</taxon>
        <taxon>Actinomycetota</taxon>
        <taxon>Actinomycetes</taxon>
        <taxon>Micrococcales</taxon>
        <taxon>Intrasporangiaceae</taxon>
        <taxon>Nostocoides</taxon>
    </lineage>
</organism>
<dbReference type="SUPFAM" id="SSF53474">
    <property type="entry name" value="alpha/beta-Hydrolases"/>
    <property type="match status" value="1"/>
</dbReference>
<dbReference type="AlphaFoldDB" id="W6K373"/>
<evidence type="ECO:0000313" key="2">
    <source>
        <dbReference type="Proteomes" id="UP000035763"/>
    </source>
</evidence>
<dbReference type="Proteomes" id="UP000035763">
    <property type="component" value="Unassembled WGS sequence"/>
</dbReference>
<evidence type="ECO:0000313" key="1">
    <source>
        <dbReference type="EMBL" id="CCH72914.1"/>
    </source>
</evidence>
<reference evidence="1 2" key="1">
    <citation type="journal article" date="2013" name="ISME J.">
        <title>A metabolic model for members of the genus Tetrasphaera involved in enhanced biological phosphorus removal.</title>
        <authorList>
            <person name="Kristiansen R."/>
            <person name="Nguyen H.T.T."/>
            <person name="Saunders A.M."/>
            <person name="Nielsen J.L."/>
            <person name="Wimmer R."/>
            <person name="Le V.Q."/>
            <person name="McIlroy S.J."/>
            <person name="Petrovski S."/>
            <person name="Seviour R.J."/>
            <person name="Calteau A."/>
            <person name="Nielsen K.L."/>
            <person name="Nielsen P.H."/>
        </authorList>
    </citation>
    <scope>NUCLEOTIDE SEQUENCE [LARGE SCALE GENOMIC DNA]</scope>
    <source>
        <strain evidence="1 2">Ben110</strain>
    </source>
</reference>
<comment type="caution">
    <text evidence="1">The sequence shown here is derived from an EMBL/GenBank/DDBJ whole genome shotgun (WGS) entry which is preliminary data.</text>
</comment>
<dbReference type="EMBL" id="CAJA01000124">
    <property type="protein sequence ID" value="CCH72914.1"/>
    <property type="molecule type" value="Genomic_DNA"/>
</dbReference>
<name>W6K373_9MICO</name>
<proteinExistence type="predicted"/>
<protein>
    <submittedName>
        <fullName evidence="1">Uncharacterized protein</fullName>
    </submittedName>
</protein>
<keyword evidence="2" id="KW-1185">Reference proteome</keyword>
<accession>W6K373</accession>
<sequence>MQELHGLDLAVAQIRKRGAERVVVIGASAGGPRAIAVAADPPEGVVAVVALSPARAWDQAPAVVPLLIVADPADSSVDEDRVRAAVDEAPTLVTYVSAPGEGHAQQLLYDVDDGPSKVRSQVMGFVKSLRP</sequence>
<gene>
    <name evidence="1" type="ORF">BN11_210019</name>
</gene>
<dbReference type="InterPro" id="IPR029058">
    <property type="entry name" value="AB_hydrolase_fold"/>
</dbReference>